<evidence type="ECO:0000313" key="3">
    <source>
        <dbReference type="Proteomes" id="UP000030854"/>
    </source>
</evidence>
<reference evidence="2 3" key="1">
    <citation type="journal article" date="2014" name="BMC Genomics">
        <title>Adaptive genomic structural variation in the grape powdery mildew pathogen, Erysiphe necator.</title>
        <authorList>
            <person name="Jones L."/>
            <person name="Riaz S."/>
            <person name="Morales-Cruz A."/>
            <person name="Amrine K.C."/>
            <person name="McGuire B."/>
            <person name="Gubler W.D."/>
            <person name="Walker M.A."/>
            <person name="Cantu D."/>
        </authorList>
    </citation>
    <scope>NUCLEOTIDE SEQUENCE [LARGE SCALE GENOMIC DNA]</scope>
    <source>
        <strain evidence="3">c</strain>
    </source>
</reference>
<evidence type="ECO:0000313" key="2">
    <source>
        <dbReference type="EMBL" id="KHJ35326.1"/>
    </source>
</evidence>
<dbReference type="HOGENOM" id="CLU_017393_0_0_1"/>
<feature type="region of interest" description="Disordered" evidence="1">
    <location>
        <begin position="162"/>
        <end position="181"/>
    </location>
</feature>
<feature type="compositionally biased region" description="Basic and acidic residues" evidence="1">
    <location>
        <begin position="315"/>
        <end position="325"/>
    </location>
</feature>
<evidence type="ECO:0000256" key="1">
    <source>
        <dbReference type="SAM" id="MobiDB-lite"/>
    </source>
</evidence>
<dbReference type="EMBL" id="JNVN01000432">
    <property type="protein sequence ID" value="KHJ35326.1"/>
    <property type="molecule type" value="Genomic_DNA"/>
</dbReference>
<dbReference type="Proteomes" id="UP000030854">
    <property type="component" value="Unassembled WGS sequence"/>
</dbReference>
<name>A0A0B1PEL1_UNCNE</name>
<feature type="compositionally biased region" description="Basic and acidic residues" evidence="1">
    <location>
        <begin position="14"/>
        <end position="25"/>
    </location>
</feature>
<dbReference type="PANTHER" id="PTHR12765">
    <property type="entry name" value="RED PROTEIN IK FACTOR CYTOKINE IK"/>
    <property type="match status" value="1"/>
</dbReference>
<feature type="compositionally biased region" description="Basic and acidic residues" evidence="1">
    <location>
        <begin position="50"/>
        <end position="59"/>
    </location>
</feature>
<dbReference type="AlphaFoldDB" id="A0A0B1PEL1"/>
<organism evidence="2 3">
    <name type="scientific">Uncinula necator</name>
    <name type="common">Grape powdery mildew</name>
    <dbReference type="NCBI Taxonomy" id="52586"/>
    <lineage>
        <taxon>Eukaryota</taxon>
        <taxon>Fungi</taxon>
        <taxon>Dikarya</taxon>
        <taxon>Ascomycota</taxon>
        <taxon>Pezizomycotina</taxon>
        <taxon>Leotiomycetes</taxon>
        <taxon>Erysiphales</taxon>
        <taxon>Erysiphaceae</taxon>
        <taxon>Erysiphe</taxon>
    </lineage>
</organism>
<dbReference type="GO" id="GO:0016787">
    <property type="term" value="F:hydrolase activity"/>
    <property type="evidence" value="ECO:0007669"/>
    <property type="project" value="UniProtKB-KW"/>
</dbReference>
<feature type="compositionally biased region" description="Polar residues" evidence="1">
    <location>
        <begin position="343"/>
        <end position="361"/>
    </location>
</feature>
<keyword evidence="3" id="KW-1185">Reference proteome</keyword>
<comment type="caution">
    <text evidence="2">The sequence shown here is derived from an EMBL/GenBank/DDBJ whole genome shotgun (WGS) entry which is preliminary data.</text>
</comment>
<feature type="region of interest" description="Disordered" evidence="1">
    <location>
        <begin position="287"/>
        <end position="377"/>
    </location>
</feature>
<gene>
    <name evidence="2" type="ORF">EV44_g1133</name>
</gene>
<dbReference type="OMA" id="LKSTHMV"/>
<dbReference type="STRING" id="52586.A0A0B1PEL1"/>
<sequence>MTPRTVSSSTINKDFSRQVSEHKNDLPNPHKKFRFSAAPKGTKLPAGYIDRTKLRHEDPETLTEEGGSKHSAAGENKNNLGINVATLSQSKDDFTTKNITLGKANPVKGLDWELLEKVKKGEIDTSDVLEYYLCKDDDSKTKNTESELEKHEKMEVKAITHEKIKKKGEMAPPARISQKRTRDQILAELKAVREASSNLAPPKLGSKFKKFGETRTERKIIRDAKGREILIITDEKGNEKRKVRKIMSEDQKYDKKNDLLIPDKDLKPLGMVVPDLHKASDLEEDMDIFDDVGDDYNPLAGLESSNSSDEEGEETKENKKTKNSSEETLGNADSESLTKRKNLSPQHSSQQELRNYFQTPLSDKLPKEANAGSKPLALSDPTILAALKKASEISLKATKLSSSENHTENSDESLAALHTKEERYKRMLQRDDRDALDLDLGFGSSRVEDDNDADEGALKFSDWGKSKKKKIK</sequence>
<proteinExistence type="predicted"/>
<dbReference type="InterPro" id="IPR039896">
    <property type="entry name" value="Red-like"/>
</dbReference>
<feature type="region of interest" description="Disordered" evidence="1">
    <location>
        <begin position="441"/>
        <end position="472"/>
    </location>
</feature>
<feature type="region of interest" description="Disordered" evidence="1">
    <location>
        <begin position="1"/>
        <end position="77"/>
    </location>
</feature>
<protein>
    <submittedName>
        <fullName evidence="2">Putative inosine-uridine preferring nucleoside hydrolase</fullName>
    </submittedName>
</protein>
<accession>A0A0B1PEL1</accession>
<keyword evidence="2" id="KW-0378">Hydrolase</keyword>
<feature type="compositionally biased region" description="Polar residues" evidence="1">
    <location>
        <begin position="1"/>
        <end position="13"/>
    </location>
</feature>